<dbReference type="Proteomes" id="UP000095751">
    <property type="component" value="Unassembled WGS sequence"/>
</dbReference>
<dbReference type="InParanoid" id="A0A1E7FYS1"/>
<feature type="non-terminal residue" evidence="1">
    <location>
        <position position="251"/>
    </location>
</feature>
<dbReference type="EMBL" id="KV784353">
    <property type="protein sequence ID" value="OEU23301.1"/>
    <property type="molecule type" value="Genomic_DNA"/>
</dbReference>
<sequence>MNDSDTSSSEDGDDHIYHHDDAEVEAEAETATAAAASERRRLHILKLISVLQRKVTYPTRTIDKIDHLVDDFLENLEDDVHQMLCSNDADANSYQGLDSNIDTEAEVEAIIRIFPNVLSKRKRIMWTDEDADHEHEERVLSLYRPIQLLAFTIHEDESLRINLKAVSFIPVVARLAIEFGCFDDKLRGGLLCHGTYPYDDANVLQNLMNSDSTLMNSDFTEIHNRDHHEHIEDMYLQVLIHLRQTGLLKKE</sequence>
<gene>
    <name evidence="1" type="ORF">FRACYDRAFT_267496</name>
</gene>
<name>A0A1E7FYS1_9STRA</name>
<keyword evidence="2" id="KW-1185">Reference proteome</keyword>
<dbReference type="AlphaFoldDB" id="A0A1E7FYS1"/>
<evidence type="ECO:0000313" key="2">
    <source>
        <dbReference type="Proteomes" id="UP000095751"/>
    </source>
</evidence>
<accession>A0A1E7FYS1</accession>
<organism evidence="1 2">
    <name type="scientific">Fragilariopsis cylindrus CCMP1102</name>
    <dbReference type="NCBI Taxonomy" id="635003"/>
    <lineage>
        <taxon>Eukaryota</taxon>
        <taxon>Sar</taxon>
        <taxon>Stramenopiles</taxon>
        <taxon>Ochrophyta</taxon>
        <taxon>Bacillariophyta</taxon>
        <taxon>Bacillariophyceae</taxon>
        <taxon>Bacillariophycidae</taxon>
        <taxon>Bacillariales</taxon>
        <taxon>Bacillariaceae</taxon>
        <taxon>Fragilariopsis</taxon>
    </lineage>
</organism>
<reference evidence="1 2" key="1">
    <citation type="submission" date="2016-09" db="EMBL/GenBank/DDBJ databases">
        <title>Extensive genetic diversity and differential bi-allelic expression allows diatom success in the polar Southern Ocean.</title>
        <authorList>
            <consortium name="DOE Joint Genome Institute"/>
            <person name="Mock T."/>
            <person name="Otillar R.P."/>
            <person name="Strauss J."/>
            <person name="Dupont C."/>
            <person name="Frickenhaus S."/>
            <person name="Maumus F."/>
            <person name="Mcmullan M."/>
            <person name="Sanges R."/>
            <person name="Schmutz J."/>
            <person name="Toseland A."/>
            <person name="Valas R."/>
            <person name="Veluchamy A."/>
            <person name="Ward B.J."/>
            <person name="Allen A."/>
            <person name="Barry K."/>
            <person name="Falciatore A."/>
            <person name="Ferrante M."/>
            <person name="Fortunato A.E."/>
            <person name="Gloeckner G."/>
            <person name="Gruber A."/>
            <person name="Hipkin R."/>
            <person name="Janech M."/>
            <person name="Kroth P."/>
            <person name="Leese F."/>
            <person name="Lindquist E."/>
            <person name="Lyon B.R."/>
            <person name="Martin J."/>
            <person name="Mayer C."/>
            <person name="Parker M."/>
            <person name="Quesneville H."/>
            <person name="Raymond J."/>
            <person name="Uhlig C."/>
            <person name="Valentin K.U."/>
            <person name="Worden A.Z."/>
            <person name="Armbrust E.V."/>
            <person name="Bowler C."/>
            <person name="Green B."/>
            <person name="Moulton V."/>
            <person name="Van Oosterhout C."/>
            <person name="Grigoriev I."/>
        </authorList>
    </citation>
    <scope>NUCLEOTIDE SEQUENCE [LARGE SCALE GENOMIC DNA]</scope>
    <source>
        <strain evidence="1 2">CCMP1102</strain>
    </source>
</reference>
<dbReference type="KEGG" id="fcy:FRACYDRAFT_267496"/>
<protein>
    <submittedName>
        <fullName evidence="1">Uncharacterized protein</fullName>
    </submittedName>
</protein>
<proteinExistence type="predicted"/>
<evidence type="ECO:0000313" key="1">
    <source>
        <dbReference type="EMBL" id="OEU23301.1"/>
    </source>
</evidence>